<dbReference type="EMBL" id="LWDX02050232">
    <property type="protein sequence ID" value="OEL20589.1"/>
    <property type="molecule type" value="Genomic_DNA"/>
</dbReference>
<keyword evidence="2 3" id="KW-0378">Hydrolase</keyword>
<reference evidence="4 5" key="1">
    <citation type="submission" date="2016-09" db="EMBL/GenBank/DDBJ databases">
        <title>The draft genome of Dichanthelium oligosanthes: A C3 panicoid grass species.</title>
        <authorList>
            <person name="Studer A.J."/>
            <person name="Schnable J.C."/>
            <person name="Brutnell T.P."/>
        </authorList>
    </citation>
    <scope>NUCLEOTIDE SEQUENCE [LARGE SCALE GENOMIC DNA]</scope>
    <source>
        <strain evidence="5">cv. Kellogg 1175</strain>
        <tissue evidence="4">Leaf</tissue>
    </source>
</reference>
<proteinExistence type="predicted"/>
<sequence>MRLYSPALCLRRSSMHSHPNQFQGGFTHKMALWKCLHSQSNAYHVKSSQPQSLKYFVSLMGQQFRCGLSTREGSLSIKLDMPSHENLRIGWNWKGMHQKLGGVAGGLCFGFSVTGLASAEIPVIRINNNAEASSSSTSSTHGKKVYMDYSVTGEKCPHFLVPPPELISFSLWPSNWHSSHYLRLIYMDPPGIPGDGRCLFRSVVHGACIRSGKPIPNEDLQRKLADELRAMVCLGCSFAAAILLMKDNSKFLRGLQKNERNAIFLLMVSSLRLRSCLLRGISIHMYLILGIHMCGEASQNCSWLPMFFSKSLYFYFDADGLIAIAEYGQQYGKEDPIQVLYHGFGHYDALQIPAKVGSKRKL</sequence>
<accession>A0A1E5V602</accession>
<keyword evidence="5" id="KW-1185">Reference proteome</keyword>
<comment type="subcellular location">
    <subcellularLocation>
        <location evidence="3">Cytoplasm</location>
    </subcellularLocation>
</comment>
<organism evidence="4 5">
    <name type="scientific">Dichanthelium oligosanthes</name>
    <dbReference type="NCBI Taxonomy" id="888268"/>
    <lineage>
        <taxon>Eukaryota</taxon>
        <taxon>Viridiplantae</taxon>
        <taxon>Streptophyta</taxon>
        <taxon>Embryophyta</taxon>
        <taxon>Tracheophyta</taxon>
        <taxon>Spermatophyta</taxon>
        <taxon>Magnoliopsida</taxon>
        <taxon>Liliopsida</taxon>
        <taxon>Poales</taxon>
        <taxon>Poaceae</taxon>
        <taxon>PACMAD clade</taxon>
        <taxon>Panicoideae</taxon>
        <taxon>Panicodae</taxon>
        <taxon>Paniceae</taxon>
        <taxon>Dichantheliinae</taxon>
        <taxon>Dichanthelium</taxon>
    </lineage>
</organism>
<evidence type="ECO:0000313" key="4">
    <source>
        <dbReference type="EMBL" id="OEL20589.1"/>
    </source>
</evidence>
<comment type="function">
    <text evidence="3">Hydrolase that can remove conjugated ubiquitin from proteins and may therefore play an important regulatory role at the level of protein turnover by preventing degradation.</text>
</comment>
<comment type="catalytic activity">
    <reaction evidence="1 3">
        <text>Thiol-dependent hydrolysis of ester, thioester, amide, peptide and isopeptide bonds formed by the C-terminal Gly of ubiquitin (a 76-residue protein attached to proteins as an intracellular targeting signal).</text>
        <dbReference type="EC" id="3.4.19.12"/>
    </reaction>
</comment>
<dbReference type="GO" id="GO:0005829">
    <property type="term" value="C:cytosol"/>
    <property type="evidence" value="ECO:0007669"/>
    <property type="project" value="TreeGrafter"/>
</dbReference>
<dbReference type="PANTHER" id="PTHR13312">
    <property type="entry name" value="HIV-INDUCED PROTEIN-7-LIKE PROTEASE"/>
    <property type="match status" value="1"/>
</dbReference>
<dbReference type="EC" id="3.4.19.12" evidence="3"/>
<dbReference type="GO" id="GO:0005634">
    <property type="term" value="C:nucleus"/>
    <property type="evidence" value="ECO:0007669"/>
    <property type="project" value="TreeGrafter"/>
</dbReference>
<dbReference type="Proteomes" id="UP000095767">
    <property type="component" value="Unassembled WGS sequence"/>
</dbReference>
<dbReference type="AlphaFoldDB" id="A0A1E5V602"/>
<dbReference type="PANTHER" id="PTHR13312:SF5">
    <property type="entry name" value="UBIQUITIN THIOESTERASE OTU"/>
    <property type="match status" value="1"/>
</dbReference>
<gene>
    <name evidence="4" type="ORF">BAE44_0018389</name>
</gene>
<dbReference type="OrthoDB" id="409956at2759"/>
<dbReference type="GO" id="GO:0030968">
    <property type="term" value="P:endoplasmic reticulum unfolded protein response"/>
    <property type="evidence" value="ECO:0007669"/>
    <property type="project" value="TreeGrafter"/>
</dbReference>
<keyword evidence="3" id="KW-0645">Protease</keyword>
<dbReference type="GO" id="GO:0004843">
    <property type="term" value="F:cysteine-type deubiquitinase activity"/>
    <property type="evidence" value="ECO:0007669"/>
    <property type="project" value="UniProtKB-UniRule"/>
</dbReference>
<evidence type="ECO:0000256" key="1">
    <source>
        <dbReference type="ARBA" id="ARBA00000707"/>
    </source>
</evidence>
<evidence type="ECO:0000256" key="2">
    <source>
        <dbReference type="ARBA" id="ARBA00022801"/>
    </source>
</evidence>
<protein>
    <recommendedName>
        <fullName evidence="3">Ubiquitin thioesterase OTU</fullName>
        <ecNumber evidence="3">3.4.19.12</ecNumber>
    </recommendedName>
</protein>
<dbReference type="GO" id="GO:0016579">
    <property type="term" value="P:protein deubiquitination"/>
    <property type="evidence" value="ECO:0007669"/>
    <property type="project" value="TreeGrafter"/>
</dbReference>
<keyword evidence="3" id="KW-0788">Thiol protease</keyword>
<name>A0A1E5V602_9POAL</name>
<evidence type="ECO:0000256" key="3">
    <source>
        <dbReference type="RuleBase" id="RU367104"/>
    </source>
</evidence>
<keyword evidence="3" id="KW-0833">Ubl conjugation pathway</keyword>
<evidence type="ECO:0000313" key="5">
    <source>
        <dbReference type="Proteomes" id="UP000095767"/>
    </source>
</evidence>
<dbReference type="GO" id="GO:0036503">
    <property type="term" value="P:ERAD pathway"/>
    <property type="evidence" value="ECO:0007669"/>
    <property type="project" value="TreeGrafter"/>
</dbReference>
<keyword evidence="3" id="KW-0963">Cytoplasm</keyword>
<dbReference type="STRING" id="888268.A0A1E5V602"/>
<comment type="caution">
    <text evidence="4">The sequence shown here is derived from an EMBL/GenBank/DDBJ whole genome shotgun (WGS) entry which is preliminary data.</text>
</comment>